<dbReference type="RefSeq" id="WP_202995360.1">
    <property type="nucleotide sequence ID" value="NZ_JAENHO010000009.1"/>
</dbReference>
<keyword evidence="2" id="KW-0812">Transmembrane</keyword>
<gene>
    <name evidence="3" type="ORF">JKJ07_30740</name>
</gene>
<keyword evidence="2" id="KW-1133">Transmembrane helix</keyword>
<accession>A0ABS1VW35</accession>
<evidence type="ECO:0000256" key="2">
    <source>
        <dbReference type="SAM" id="Phobius"/>
    </source>
</evidence>
<dbReference type="SUPFAM" id="SSF82171">
    <property type="entry name" value="DPP6 N-terminal domain-like"/>
    <property type="match status" value="1"/>
</dbReference>
<evidence type="ECO:0000256" key="1">
    <source>
        <dbReference type="SAM" id="MobiDB-lite"/>
    </source>
</evidence>
<feature type="region of interest" description="Disordered" evidence="1">
    <location>
        <begin position="286"/>
        <end position="313"/>
    </location>
</feature>
<comment type="caution">
    <text evidence="3">The sequence shown here is derived from an EMBL/GenBank/DDBJ whole genome shotgun (WGS) entry which is preliminary data.</text>
</comment>
<proteinExistence type="predicted"/>
<sequence>MAAGGAWPFLIGAGRVRDYRVLVAPDFLPDYGRLKDVVRPGPDGEVQSATLDTRTGRVSVTYRTRIAAVTDGQGRSIQLFYGYVFRSPEPGPVSEADFDRAAALVLPVFDTFLDDEQSFTVRSSPPTMLTDPPADPAPPGRRRGLIVTAGLVLAVAAMVGAGYAIFRPGSDVVPPPVDEPGRAAPCEGRVVLSPDGKLLAAVQGEQIVLCDAVSGRPLGPVHPGTKAVFSGDGRTVAVVSPGRVEFFATTSGEPTLPAIGEDPEDVVFDPMTGCWRLLFPDRIERWQPGAGQRGPAEVTPRGEDGPAPAPSRS</sequence>
<evidence type="ECO:0000313" key="4">
    <source>
        <dbReference type="Proteomes" id="UP000598996"/>
    </source>
</evidence>
<dbReference type="EMBL" id="JAENHO010000009">
    <property type="protein sequence ID" value="MBL7258697.1"/>
    <property type="molecule type" value="Genomic_DNA"/>
</dbReference>
<evidence type="ECO:0008006" key="5">
    <source>
        <dbReference type="Google" id="ProtNLM"/>
    </source>
</evidence>
<feature type="transmembrane region" description="Helical" evidence="2">
    <location>
        <begin position="145"/>
        <end position="166"/>
    </location>
</feature>
<protein>
    <recommendedName>
        <fullName evidence="5">DUF4178 domain-containing protein</fullName>
    </recommendedName>
</protein>
<reference evidence="3 4" key="1">
    <citation type="submission" date="2021-01" db="EMBL/GenBank/DDBJ databases">
        <title>Actinoplanes sp. nov. LDG1-01 isolated from lichen.</title>
        <authorList>
            <person name="Saeng-In P."/>
            <person name="Phongsopitanun W."/>
            <person name="Kanchanasin P."/>
            <person name="Yuki M."/>
            <person name="Kudo T."/>
            <person name="Ohkuma M."/>
            <person name="Tanasupawat S."/>
        </authorList>
    </citation>
    <scope>NUCLEOTIDE SEQUENCE [LARGE SCALE GENOMIC DNA]</scope>
    <source>
        <strain evidence="3 4">LDG1-01</strain>
    </source>
</reference>
<name>A0ABS1VW35_9ACTN</name>
<dbReference type="Proteomes" id="UP000598996">
    <property type="component" value="Unassembled WGS sequence"/>
</dbReference>
<evidence type="ECO:0000313" key="3">
    <source>
        <dbReference type="EMBL" id="MBL7258697.1"/>
    </source>
</evidence>
<organism evidence="3 4">
    <name type="scientific">Paractinoplanes lichenicola</name>
    <dbReference type="NCBI Taxonomy" id="2802976"/>
    <lineage>
        <taxon>Bacteria</taxon>
        <taxon>Bacillati</taxon>
        <taxon>Actinomycetota</taxon>
        <taxon>Actinomycetes</taxon>
        <taxon>Micromonosporales</taxon>
        <taxon>Micromonosporaceae</taxon>
        <taxon>Paractinoplanes</taxon>
    </lineage>
</organism>
<keyword evidence="2" id="KW-0472">Membrane</keyword>
<keyword evidence="4" id="KW-1185">Reference proteome</keyword>